<keyword evidence="1" id="KW-0472">Membrane</keyword>
<keyword evidence="3" id="KW-1185">Reference proteome</keyword>
<feature type="transmembrane region" description="Helical" evidence="1">
    <location>
        <begin position="347"/>
        <end position="372"/>
    </location>
</feature>
<accession>A0AAD9AYW8</accession>
<keyword evidence="1" id="KW-1133">Transmembrane helix</keyword>
<keyword evidence="1" id="KW-0812">Transmembrane</keyword>
<evidence type="ECO:0000313" key="2">
    <source>
        <dbReference type="EMBL" id="KAK1856603.1"/>
    </source>
</evidence>
<sequence>MFSTASSGTHGGNSRADQFDEIIAKGRFSIPGGFSFFSSYYKPPLIGHQFRCAVSAPQDTEDSKYWPVSICSVVGGLMSQKQNYSQLPDLNSTVLPYRSFSTSAFLVFNTTGSIDEWQTYIKAQGDISDDDNLIWDSVATSNWKTSNNGAWVDWSPRAGLFSGKVSISTCFTNMPGFHGKVRISSSHEGSEPTLSRDRDTGRYETASIRDQYLNLGTNATSPDLRGILNLHPNSSWEFLSYLRTASVREKWMAFNAVAGSMPWATATFEILPSGFLLPGAFYPYAVHYAHAELFQAIVQHTDSLAQGLQGLFTVLRQMAYYESLPYFDKKSAAVRALSSQALIPTGWTGFSIVALMIVAHFILLTITTVLFLGWTKASWLGNVWASLSQVVSSETQNLISRSTGMDDNAVEKIITRGLPGGNGKSTYRLRVKANELNGRNELSLI</sequence>
<name>A0AAD9AYW8_9PEZI</name>
<dbReference type="Proteomes" id="UP001243330">
    <property type="component" value="Unassembled WGS sequence"/>
</dbReference>
<organism evidence="2 3">
    <name type="scientific">Colletotrichum chrysophilum</name>
    <dbReference type="NCBI Taxonomy" id="1836956"/>
    <lineage>
        <taxon>Eukaryota</taxon>
        <taxon>Fungi</taxon>
        <taxon>Dikarya</taxon>
        <taxon>Ascomycota</taxon>
        <taxon>Pezizomycotina</taxon>
        <taxon>Sordariomycetes</taxon>
        <taxon>Hypocreomycetidae</taxon>
        <taxon>Glomerellales</taxon>
        <taxon>Glomerellaceae</taxon>
        <taxon>Colletotrichum</taxon>
        <taxon>Colletotrichum gloeosporioides species complex</taxon>
    </lineage>
</organism>
<comment type="caution">
    <text evidence="2">The sequence shown here is derived from an EMBL/GenBank/DDBJ whole genome shotgun (WGS) entry which is preliminary data.</text>
</comment>
<dbReference type="AlphaFoldDB" id="A0AAD9AYW8"/>
<reference evidence="2" key="1">
    <citation type="submission" date="2023-01" db="EMBL/GenBank/DDBJ databases">
        <title>Colletotrichum chrysophilum M932 genome sequence.</title>
        <authorList>
            <person name="Baroncelli R."/>
        </authorList>
    </citation>
    <scope>NUCLEOTIDE SEQUENCE</scope>
    <source>
        <strain evidence="2">M932</strain>
    </source>
</reference>
<gene>
    <name evidence="2" type="ORF">CCHR01_00782</name>
</gene>
<dbReference type="EMBL" id="JAQOWY010000007">
    <property type="protein sequence ID" value="KAK1856603.1"/>
    <property type="molecule type" value="Genomic_DNA"/>
</dbReference>
<evidence type="ECO:0000256" key="1">
    <source>
        <dbReference type="SAM" id="Phobius"/>
    </source>
</evidence>
<evidence type="ECO:0000313" key="3">
    <source>
        <dbReference type="Proteomes" id="UP001243330"/>
    </source>
</evidence>
<proteinExistence type="predicted"/>
<protein>
    <submittedName>
        <fullName evidence="2">Uncharacterized protein</fullName>
    </submittedName>
</protein>